<evidence type="ECO:0000259" key="4">
    <source>
        <dbReference type="SMART" id="SM00646"/>
    </source>
</evidence>
<evidence type="ECO:0000256" key="3">
    <source>
        <dbReference type="ARBA" id="ARBA00022801"/>
    </source>
</evidence>
<gene>
    <name evidence="5" type="ORF">PR017_05335</name>
</gene>
<keyword evidence="3" id="KW-0378">Hydrolase</keyword>
<keyword evidence="6" id="KW-1185">Reference proteome</keyword>
<feature type="domain" description="MurNAc-LAA" evidence="4">
    <location>
        <begin position="238"/>
        <end position="392"/>
    </location>
</feature>
<dbReference type="PANTHER" id="PTHR30404">
    <property type="entry name" value="N-ACETYLMURAMOYL-L-ALANINE AMIDASE"/>
    <property type="match status" value="1"/>
</dbReference>
<dbReference type="InterPro" id="IPR021731">
    <property type="entry name" value="AMIN_dom"/>
</dbReference>
<dbReference type="InterPro" id="IPR050695">
    <property type="entry name" value="N-acetylmuramoyl_amidase_3"/>
</dbReference>
<dbReference type="EMBL" id="CP117255">
    <property type="protein sequence ID" value="WFR96554.1"/>
    <property type="molecule type" value="Genomic_DNA"/>
</dbReference>
<dbReference type="SUPFAM" id="SSF53187">
    <property type="entry name" value="Zn-dependent exopeptidases"/>
    <property type="match status" value="1"/>
</dbReference>
<dbReference type="Gene3D" id="3.40.630.40">
    <property type="entry name" value="Zn-dependent exopeptidases"/>
    <property type="match status" value="1"/>
</dbReference>
<dbReference type="GO" id="GO:0008745">
    <property type="term" value="F:N-acetylmuramoyl-L-alanine amidase activity"/>
    <property type="evidence" value="ECO:0007669"/>
    <property type="project" value="UniProtKB-EC"/>
</dbReference>
<dbReference type="GO" id="GO:0030288">
    <property type="term" value="C:outer membrane-bounded periplasmic space"/>
    <property type="evidence" value="ECO:0007669"/>
    <property type="project" value="TreeGrafter"/>
</dbReference>
<dbReference type="GO" id="GO:0009253">
    <property type="term" value="P:peptidoglycan catabolic process"/>
    <property type="evidence" value="ECO:0007669"/>
    <property type="project" value="InterPro"/>
</dbReference>
<dbReference type="RefSeq" id="WP_206423175.1">
    <property type="nucleotide sequence ID" value="NZ_CP117255.1"/>
</dbReference>
<reference evidence="6" key="2">
    <citation type="journal article" date="2023" name="MicrobiologyOpen">
        <title>Genomics of the tumorigenes clade of the family Rhizobiaceae and description of Rhizobium rhododendri sp. nov.</title>
        <authorList>
            <person name="Kuzmanovic N."/>
            <person name="diCenzo G.C."/>
            <person name="Bunk B."/>
            <person name="Sproeer C."/>
            <person name="Fruehling A."/>
            <person name="Neumann-Schaal M."/>
            <person name="Overmann J."/>
            <person name="Smalla K."/>
        </authorList>
    </citation>
    <scope>NUCLEOTIDE SEQUENCE [LARGE SCALE GENOMIC DNA]</scope>
    <source>
        <strain evidence="6">1078</strain>
    </source>
</reference>
<reference evidence="5 6" key="1">
    <citation type="journal article" date="2018" name="Sci. Rep.">
        <title>Rhizobium tumorigenes sp. nov., a novel plant tumorigenic bacterium isolated from cane gall tumors on thornless blackberry.</title>
        <authorList>
            <person name="Kuzmanovi N."/>
            <person name="Smalla K."/>
            <person name="Gronow S."/>
            <person name="PuBawska J."/>
        </authorList>
    </citation>
    <scope>NUCLEOTIDE SEQUENCE [LARGE SCALE GENOMIC DNA]</scope>
    <source>
        <strain evidence="5 6">1078</strain>
    </source>
</reference>
<protein>
    <recommendedName>
        <fullName evidence="2">N-acetylmuramoyl-L-alanine amidase</fullName>
        <ecNumber evidence="2">3.5.1.28</ecNumber>
    </recommendedName>
</protein>
<comment type="catalytic activity">
    <reaction evidence="1">
        <text>Hydrolyzes the link between N-acetylmuramoyl residues and L-amino acid residues in certain cell-wall glycopeptides.</text>
        <dbReference type="EC" id="3.5.1.28"/>
    </reaction>
</comment>
<evidence type="ECO:0000313" key="5">
    <source>
        <dbReference type="EMBL" id="WFR96554.1"/>
    </source>
</evidence>
<accession>A0AAF1K602</accession>
<dbReference type="KEGG" id="rtu:PR017_05335"/>
<dbReference type="Proteomes" id="UP000249499">
    <property type="component" value="Chromosome"/>
</dbReference>
<evidence type="ECO:0000256" key="1">
    <source>
        <dbReference type="ARBA" id="ARBA00001561"/>
    </source>
</evidence>
<dbReference type="InterPro" id="IPR002508">
    <property type="entry name" value="MurNAc-LAA_cat"/>
</dbReference>
<dbReference type="PANTHER" id="PTHR30404:SF0">
    <property type="entry name" value="N-ACETYLMURAMOYL-L-ALANINE AMIDASE AMIC"/>
    <property type="match status" value="1"/>
</dbReference>
<dbReference type="Pfam" id="PF01520">
    <property type="entry name" value="Amidase_3"/>
    <property type="match status" value="1"/>
</dbReference>
<dbReference type="EC" id="3.5.1.28" evidence="2"/>
<dbReference type="AlphaFoldDB" id="A0AAF1K602"/>
<dbReference type="Gene3D" id="2.60.40.3500">
    <property type="match status" value="1"/>
</dbReference>
<sequence length="403" mass="43351">MLLTTMTTAHAAPATVPSAASPVTAASADPILAYGARIAGDDARTRVVIELDREPSVAVHYLADPPRVVVDLPATAFGFPAKDLDARGLFKDIRYGTMDKDSARIVLTAIKPVKLVVARVQSNETGRGYRLVLDAEMVPPEQYADLVRKQTWTDEDTAADVGPVVPVENVKPNDFLIAVDAGHGGIDAGAMASDGLTPEKQITLAFAKALTEKLNAQPGIKAFLTRDSDSYLSLSQRVTIARQNHAALFISLHADTLKQKDIRGSTVYTISDKASDRLAADVADRENSSDKLAGSEVKAPPPGVADILTDLTRRETQAFSVSLAQDVLNSFKGQIAMINNPHRYAGFQVLTAPDVPSILVELGFLSNKEDEKLLLDEEWRGKLVDRLTEAVRQYRAVTVANGG</sequence>
<dbReference type="CDD" id="cd02696">
    <property type="entry name" value="MurNAc-LAA"/>
    <property type="match status" value="1"/>
</dbReference>
<evidence type="ECO:0000256" key="2">
    <source>
        <dbReference type="ARBA" id="ARBA00011901"/>
    </source>
</evidence>
<dbReference type="SMART" id="SM00646">
    <property type="entry name" value="Ami_3"/>
    <property type="match status" value="1"/>
</dbReference>
<organism evidence="5 6">
    <name type="scientific">Rhizobium tumorigenes</name>
    <dbReference type="NCBI Taxonomy" id="2041385"/>
    <lineage>
        <taxon>Bacteria</taxon>
        <taxon>Pseudomonadati</taxon>
        <taxon>Pseudomonadota</taxon>
        <taxon>Alphaproteobacteria</taxon>
        <taxon>Hyphomicrobiales</taxon>
        <taxon>Rhizobiaceae</taxon>
        <taxon>Rhizobium/Agrobacterium group</taxon>
        <taxon>Rhizobium</taxon>
    </lineage>
</organism>
<proteinExistence type="predicted"/>
<dbReference type="Pfam" id="PF11741">
    <property type="entry name" value="AMIN"/>
    <property type="match status" value="1"/>
</dbReference>
<name>A0AAF1K602_9HYPH</name>
<evidence type="ECO:0000313" key="6">
    <source>
        <dbReference type="Proteomes" id="UP000249499"/>
    </source>
</evidence>